<dbReference type="InterPro" id="IPR014721">
    <property type="entry name" value="Ribsml_uS5_D2-typ_fold_subgr"/>
</dbReference>
<dbReference type="Gene3D" id="3.30.230.10">
    <property type="match status" value="1"/>
</dbReference>
<keyword evidence="6" id="KW-1185">Reference proteome</keyword>
<feature type="domain" description="GHMP kinase N-terminal" evidence="4">
    <location>
        <begin position="69"/>
        <end position="141"/>
    </location>
</feature>
<comment type="similarity">
    <text evidence="1">Belongs to the GHMP kinase family. GalK subfamily.</text>
</comment>
<evidence type="ECO:0000256" key="3">
    <source>
        <dbReference type="ARBA" id="ARBA00022840"/>
    </source>
</evidence>
<dbReference type="SUPFAM" id="SSF54211">
    <property type="entry name" value="Ribosomal protein S5 domain 2-like"/>
    <property type="match status" value="1"/>
</dbReference>
<dbReference type="Proteomes" id="UP000823775">
    <property type="component" value="Unassembled WGS sequence"/>
</dbReference>
<dbReference type="EMBL" id="JACEIK010000588">
    <property type="protein sequence ID" value="MCD7459490.1"/>
    <property type="molecule type" value="Genomic_DNA"/>
</dbReference>
<dbReference type="Pfam" id="PF00288">
    <property type="entry name" value="GHMP_kinases_N"/>
    <property type="match status" value="1"/>
</dbReference>
<dbReference type="InterPro" id="IPR006204">
    <property type="entry name" value="GHMP_kinase_N_dom"/>
</dbReference>
<keyword evidence="3" id="KW-0067">ATP-binding</keyword>
<name>A0ABS8SL58_DATST</name>
<dbReference type="PANTHER" id="PTHR10457">
    <property type="entry name" value="MEVALONATE KINASE/GALACTOKINASE"/>
    <property type="match status" value="1"/>
</dbReference>
<evidence type="ECO:0000259" key="4">
    <source>
        <dbReference type="Pfam" id="PF00288"/>
    </source>
</evidence>
<protein>
    <submittedName>
        <fullName evidence="5">Galactokinase</fullName>
    </submittedName>
</protein>
<proteinExistence type="inferred from homology"/>
<evidence type="ECO:0000313" key="5">
    <source>
        <dbReference type="EMBL" id="MCD7459490.1"/>
    </source>
</evidence>
<dbReference type="PANTHER" id="PTHR10457:SF7">
    <property type="entry name" value="GALACTOKINASE-RELATED"/>
    <property type="match status" value="1"/>
</dbReference>
<dbReference type="InterPro" id="IPR020568">
    <property type="entry name" value="Ribosomal_Su5_D2-typ_SF"/>
</dbReference>
<reference evidence="5 6" key="1">
    <citation type="journal article" date="2021" name="BMC Genomics">
        <title>Datura genome reveals duplications of psychoactive alkaloid biosynthetic genes and high mutation rate following tissue culture.</title>
        <authorList>
            <person name="Rajewski A."/>
            <person name="Carter-House D."/>
            <person name="Stajich J."/>
            <person name="Litt A."/>
        </authorList>
    </citation>
    <scope>NUCLEOTIDE SEQUENCE [LARGE SCALE GENOMIC DNA]</scope>
    <source>
        <strain evidence="5">AR-01</strain>
    </source>
</reference>
<evidence type="ECO:0000256" key="2">
    <source>
        <dbReference type="ARBA" id="ARBA00022741"/>
    </source>
</evidence>
<organism evidence="5 6">
    <name type="scientific">Datura stramonium</name>
    <name type="common">Jimsonweed</name>
    <name type="synonym">Common thornapple</name>
    <dbReference type="NCBI Taxonomy" id="4076"/>
    <lineage>
        <taxon>Eukaryota</taxon>
        <taxon>Viridiplantae</taxon>
        <taxon>Streptophyta</taxon>
        <taxon>Embryophyta</taxon>
        <taxon>Tracheophyta</taxon>
        <taxon>Spermatophyta</taxon>
        <taxon>Magnoliopsida</taxon>
        <taxon>eudicotyledons</taxon>
        <taxon>Gunneridae</taxon>
        <taxon>Pentapetalae</taxon>
        <taxon>asterids</taxon>
        <taxon>lamiids</taxon>
        <taxon>Solanales</taxon>
        <taxon>Solanaceae</taxon>
        <taxon>Solanoideae</taxon>
        <taxon>Datureae</taxon>
        <taxon>Datura</taxon>
    </lineage>
</organism>
<accession>A0ABS8SL58</accession>
<keyword evidence="2" id="KW-0547">Nucleotide-binding</keyword>
<comment type="caution">
    <text evidence="5">The sequence shown here is derived from an EMBL/GenBank/DDBJ whole genome shotgun (WGS) entry which is preliminary data.</text>
</comment>
<sequence length="159" mass="17129">MARHEELGILVLSDLESVYGSGLEGGVRYKNLKAKFIELFGKPLMCMLDPQGEYKGFYAYAKLKGIDVGEPVGLDVIIDGTVPTGSGLSSSAIFVCFSTIAIMASIGLNMSKKEISQLICECERRIGTLSDGMDQAISTMEKSGFAELIDFDPIRATDA</sequence>
<dbReference type="PRINTS" id="PR00959">
    <property type="entry name" value="MEVGALKINASE"/>
</dbReference>
<evidence type="ECO:0000256" key="1">
    <source>
        <dbReference type="ARBA" id="ARBA00006566"/>
    </source>
</evidence>
<evidence type="ECO:0000313" key="6">
    <source>
        <dbReference type="Proteomes" id="UP000823775"/>
    </source>
</evidence>
<gene>
    <name evidence="5" type="primary">GAL1_3</name>
    <name evidence="5" type="ORF">HAX54_041035</name>
</gene>